<evidence type="ECO:0000313" key="3">
    <source>
        <dbReference type="Proteomes" id="UP000612055"/>
    </source>
</evidence>
<reference evidence="2" key="1">
    <citation type="journal article" date="2020" name="bioRxiv">
        <title>Comparative genomics of Chlamydomonas.</title>
        <authorList>
            <person name="Craig R.J."/>
            <person name="Hasan A.R."/>
            <person name="Ness R.W."/>
            <person name="Keightley P.D."/>
        </authorList>
    </citation>
    <scope>NUCLEOTIDE SEQUENCE</scope>
    <source>
        <strain evidence="2">CCAP 11/70</strain>
    </source>
</reference>
<dbReference type="PANTHER" id="PTHR34407:SF1">
    <property type="entry name" value="SGNH HYDROLASE-TYPE ESTERASE DOMAIN-CONTAINING PROTEIN"/>
    <property type="match status" value="1"/>
</dbReference>
<dbReference type="PANTHER" id="PTHR34407">
    <property type="entry name" value="EXPRESSED PROTEIN"/>
    <property type="match status" value="1"/>
</dbReference>
<accession>A0A835XWI5</accession>
<feature type="signal peptide" evidence="1">
    <location>
        <begin position="1"/>
        <end position="22"/>
    </location>
</feature>
<comment type="caution">
    <text evidence="2">The sequence shown here is derived from an EMBL/GenBank/DDBJ whole genome shotgun (WGS) entry which is preliminary data.</text>
</comment>
<evidence type="ECO:0000313" key="2">
    <source>
        <dbReference type="EMBL" id="KAG2490912.1"/>
    </source>
</evidence>
<protein>
    <submittedName>
        <fullName evidence="2">Uncharacterized protein</fullName>
    </submittedName>
</protein>
<feature type="chain" id="PRO_5032669523" evidence="1">
    <location>
        <begin position="23"/>
        <end position="588"/>
    </location>
</feature>
<name>A0A835XWI5_9CHLO</name>
<gene>
    <name evidence="2" type="ORF">HYH03_010825</name>
</gene>
<keyword evidence="1" id="KW-0732">Signal</keyword>
<evidence type="ECO:0000256" key="1">
    <source>
        <dbReference type="SAM" id="SignalP"/>
    </source>
</evidence>
<dbReference type="Proteomes" id="UP000612055">
    <property type="component" value="Unassembled WGS sequence"/>
</dbReference>
<sequence>MSGGGFTLAALVLVCWSLRALSVNSNEKYVKTLPHHISDPRWAPLEVWRNKTRFWGRPLLDGGVLHLGDLAHFQRFFAKLERGERIVAVAYGSSFIHDFAGCFQTSLHALWDLGIVPNPMLYPQQGGDVRMEDFASTAPRCASGGFIEGVMASINATWPHPGHIFVNNGKGGACLTYIVEASCMSSFTPKQVDLVLLDTVTNPCEDMEQSAEKMVRQFMSQPSPPLIAFLSNAHTCVGQGLLGGPCALECLREHQGNRSAAPCQNLPDPYTTRDEQEFEDQYVRNVHNPVALHYGIGHLNYWGIIKPLMRSPVNERLGLTKYELLYRIYKDWVHFNKDDVGTMWAADAILHWLARGQEALNRLTPQERSALTWTMPAPMLQSATTHYTTRCYGLTMKSALEYVKKGFAPPLDELTMSHWNQTLPGDTFEFIQISVGHNPALALPSFDIVANIGWQLQMYYRTSDGWPKLKPGWVTDKPGSVLEFVVDSSFAGIAAPTDKVEALFAFTKSYDHWGIAQFCCVANCTCACVEADAYVGPEGKKTSLVHTVSLAVSQHERCVLRAEVLQRTASDGHRFKLASVVLRVGQKL</sequence>
<dbReference type="AlphaFoldDB" id="A0A835XWI5"/>
<dbReference type="EMBL" id="JAEHOE010000058">
    <property type="protein sequence ID" value="KAG2490912.1"/>
    <property type="molecule type" value="Genomic_DNA"/>
</dbReference>
<keyword evidence="3" id="KW-1185">Reference proteome</keyword>
<organism evidence="2 3">
    <name type="scientific">Edaphochlamys debaryana</name>
    <dbReference type="NCBI Taxonomy" id="47281"/>
    <lineage>
        <taxon>Eukaryota</taxon>
        <taxon>Viridiplantae</taxon>
        <taxon>Chlorophyta</taxon>
        <taxon>core chlorophytes</taxon>
        <taxon>Chlorophyceae</taxon>
        <taxon>CS clade</taxon>
        <taxon>Chlamydomonadales</taxon>
        <taxon>Chlamydomonadales incertae sedis</taxon>
        <taxon>Edaphochlamys</taxon>
    </lineage>
</organism>
<proteinExistence type="predicted"/>
<dbReference type="OrthoDB" id="544608at2759"/>